<proteinExistence type="predicted"/>
<reference evidence="1" key="2">
    <citation type="journal article" date="2015" name="Fish Shellfish Immunol.">
        <title>Early steps in the European eel (Anguilla anguilla)-Vibrio vulnificus interaction in the gills: Role of the RtxA13 toxin.</title>
        <authorList>
            <person name="Callol A."/>
            <person name="Pajuelo D."/>
            <person name="Ebbesson L."/>
            <person name="Teles M."/>
            <person name="MacKenzie S."/>
            <person name="Amaro C."/>
        </authorList>
    </citation>
    <scope>NUCLEOTIDE SEQUENCE</scope>
</reference>
<sequence>MVGAVVDICANSKRYRFSLSAKKGQGRVGEQKK</sequence>
<protein>
    <submittedName>
        <fullName evidence="1">Uncharacterized protein</fullName>
    </submittedName>
</protein>
<evidence type="ECO:0000313" key="1">
    <source>
        <dbReference type="EMBL" id="JAH71533.1"/>
    </source>
</evidence>
<dbReference type="AlphaFoldDB" id="A0A0E9V2P2"/>
<name>A0A0E9V2P2_ANGAN</name>
<accession>A0A0E9V2P2</accession>
<organism evidence="1">
    <name type="scientific">Anguilla anguilla</name>
    <name type="common">European freshwater eel</name>
    <name type="synonym">Muraena anguilla</name>
    <dbReference type="NCBI Taxonomy" id="7936"/>
    <lineage>
        <taxon>Eukaryota</taxon>
        <taxon>Metazoa</taxon>
        <taxon>Chordata</taxon>
        <taxon>Craniata</taxon>
        <taxon>Vertebrata</taxon>
        <taxon>Euteleostomi</taxon>
        <taxon>Actinopterygii</taxon>
        <taxon>Neopterygii</taxon>
        <taxon>Teleostei</taxon>
        <taxon>Anguilliformes</taxon>
        <taxon>Anguillidae</taxon>
        <taxon>Anguilla</taxon>
    </lineage>
</organism>
<reference evidence="1" key="1">
    <citation type="submission" date="2014-11" db="EMBL/GenBank/DDBJ databases">
        <authorList>
            <person name="Amaro Gonzalez C."/>
        </authorList>
    </citation>
    <scope>NUCLEOTIDE SEQUENCE</scope>
</reference>
<dbReference type="EMBL" id="GBXM01037044">
    <property type="protein sequence ID" value="JAH71533.1"/>
    <property type="molecule type" value="Transcribed_RNA"/>
</dbReference>